<dbReference type="CDD" id="cd14858">
    <property type="entry name" value="TrmE_N"/>
    <property type="match status" value="1"/>
</dbReference>
<keyword evidence="2 7" id="KW-0819">tRNA processing</keyword>
<dbReference type="GO" id="GO:0046872">
    <property type="term" value="F:metal ion binding"/>
    <property type="evidence" value="ECO:0007669"/>
    <property type="project" value="UniProtKB-KW"/>
</dbReference>
<feature type="binding site" evidence="7">
    <location>
        <position position="247"/>
    </location>
    <ligand>
        <name>K(+)</name>
        <dbReference type="ChEBI" id="CHEBI:29103"/>
    </ligand>
</feature>
<dbReference type="GO" id="GO:0005525">
    <property type="term" value="F:GTP binding"/>
    <property type="evidence" value="ECO:0007669"/>
    <property type="project" value="UniProtKB-UniRule"/>
</dbReference>
<sequence>MDTIFALATAHGRAGVAVIRVSGPAAFAAAEHLAGPLPAPRVASHRRLRNEEGQTLDEGLVLCFPEGQSFTGESTVELQIHGSIAAVSAVQAALSRQPGLRLAEPGEFTRRALANNRMDLTQVEALGDLIDAETEVQRKLAQDVLAGGLRRQALSWRDRLIEALGLIEATIEFSEEDIPQDLRDRLLDRLTGIAGDMRQEADTSIARERVRQGFEVAILGRPNAGKSTLLNRLAGREAAITSQIAGTTRDVIEVRMDLDGMAVTLLDTAGLRETEDTVERLGIAAARSRAERADLRIFLKDSLQDTVEDTLFRDGDIIAVGKSDLTGDAGAISGLTGQGIPELLDELAKVLRARVPATAGASHGRQRIALTSGVAHLDRAISMLSCAGEDEIVSDEIRLAARALDLLMGKVDVEDVLDSIFSSFCIGK</sequence>
<dbReference type="InterPro" id="IPR018948">
    <property type="entry name" value="GTP-bd_TrmE_N"/>
</dbReference>
<dbReference type="InterPro" id="IPR005225">
    <property type="entry name" value="Small_GTP-bd"/>
</dbReference>
<dbReference type="FunFam" id="3.30.1360.120:FF:000007">
    <property type="entry name" value="tRNA modification GTPase GTPBP3, mitochondrial"/>
    <property type="match status" value="1"/>
</dbReference>
<comment type="similarity">
    <text evidence="1 7 8">Belongs to the TRAFAC class TrmE-Era-EngA-EngB-Septin-like GTPase superfamily. TrmE GTPase family.</text>
</comment>
<comment type="function">
    <text evidence="7">Exhibits a very high intrinsic GTPase hydrolysis rate. Involved in the addition of a carboxymethylaminomethyl (cmnm) group at the wobble position (U34) of certain tRNAs, forming tRNA-cmnm(5)s(2)U34.</text>
</comment>
<keyword evidence="7" id="KW-0479">Metal-binding</keyword>
<evidence type="ECO:0000256" key="2">
    <source>
        <dbReference type="ARBA" id="ARBA00022694"/>
    </source>
</evidence>
<feature type="binding site" evidence="7">
    <location>
        <position position="248"/>
    </location>
    <ligand>
        <name>Mg(2+)</name>
        <dbReference type="ChEBI" id="CHEBI:18420"/>
    </ligand>
</feature>
<dbReference type="CDD" id="cd04164">
    <property type="entry name" value="trmE"/>
    <property type="match status" value="1"/>
</dbReference>
<name>A0A438AH70_9RHOB</name>
<keyword evidence="5 7" id="KW-0630">Potassium</keyword>
<evidence type="ECO:0000256" key="4">
    <source>
        <dbReference type="ARBA" id="ARBA00022801"/>
    </source>
</evidence>
<feature type="binding site" evidence="7">
    <location>
        <position position="223"/>
    </location>
    <ligand>
        <name>K(+)</name>
        <dbReference type="ChEBI" id="CHEBI:29103"/>
    </ligand>
</feature>
<evidence type="ECO:0000256" key="3">
    <source>
        <dbReference type="ARBA" id="ARBA00022741"/>
    </source>
</evidence>
<dbReference type="PROSITE" id="PS51709">
    <property type="entry name" value="G_TRME"/>
    <property type="match status" value="1"/>
</dbReference>
<keyword evidence="3 7" id="KW-0547">Nucleotide-binding</keyword>
<evidence type="ECO:0000256" key="7">
    <source>
        <dbReference type="HAMAP-Rule" id="MF_00379"/>
    </source>
</evidence>
<dbReference type="GO" id="GO:0002098">
    <property type="term" value="P:tRNA wobble uridine modification"/>
    <property type="evidence" value="ECO:0007669"/>
    <property type="project" value="TreeGrafter"/>
</dbReference>
<dbReference type="InterPro" id="IPR027417">
    <property type="entry name" value="P-loop_NTPase"/>
</dbReference>
<evidence type="ECO:0000256" key="1">
    <source>
        <dbReference type="ARBA" id="ARBA00011043"/>
    </source>
</evidence>
<dbReference type="GO" id="GO:0005737">
    <property type="term" value="C:cytoplasm"/>
    <property type="evidence" value="ECO:0007669"/>
    <property type="project" value="UniProtKB-SubCell"/>
</dbReference>
<evidence type="ECO:0000259" key="9">
    <source>
        <dbReference type="PROSITE" id="PS51709"/>
    </source>
</evidence>
<dbReference type="Gene3D" id="1.20.120.430">
    <property type="entry name" value="tRNA modification GTPase MnmE domain 2"/>
    <property type="match status" value="1"/>
</dbReference>
<evidence type="ECO:0000256" key="6">
    <source>
        <dbReference type="ARBA" id="ARBA00023134"/>
    </source>
</evidence>
<dbReference type="OrthoDB" id="9805918at2"/>
<dbReference type="PANTHER" id="PTHR42714">
    <property type="entry name" value="TRNA MODIFICATION GTPASE GTPBP3"/>
    <property type="match status" value="1"/>
</dbReference>
<feature type="binding site" evidence="7">
    <location>
        <begin position="242"/>
        <end position="248"/>
    </location>
    <ligand>
        <name>GTP</name>
        <dbReference type="ChEBI" id="CHEBI:37565"/>
    </ligand>
</feature>
<dbReference type="SUPFAM" id="SSF52540">
    <property type="entry name" value="P-loop containing nucleoside triphosphate hydrolases"/>
    <property type="match status" value="1"/>
</dbReference>
<comment type="caution">
    <text evidence="7">Lacks conserved residue(s) required for the propagation of feature annotation.</text>
</comment>
<dbReference type="PANTHER" id="PTHR42714:SF2">
    <property type="entry name" value="TRNA MODIFICATION GTPASE GTPBP3, MITOCHONDRIAL"/>
    <property type="match status" value="1"/>
</dbReference>
<feature type="binding site" evidence="7">
    <location>
        <position position="117"/>
    </location>
    <ligand>
        <name>(6S)-5-formyl-5,6,7,8-tetrahydrofolate</name>
        <dbReference type="ChEBI" id="CHEBI:57457"/>
    </ligand>
</feature>
<dbReference type="AlphaFoldDB" id="A0A438AH70"/>
<comment type="subcellular location">
    <subcellularLocation>
        <location evidence="7">Cytoplasm</location>
    </subcellularLocation>
</comment>
<comment type="subunit">
    <text evidence="7">Homodimer. Heterotetramer of two MnmE and two MnmG subunits.</text>
</comment>
<feature type="binding site" evidence="7">
    <location>
        <position position="20"/>
    </location>
    <ligand>
        <name>(6S)-5-formyl-5,6,7,8-tetrahydrofolate</name>
        <dbReference type="ChEBI" id="CHEBI:57457"/>
    </ligand>
</feature>
<dbReference type="InterPro" id="IPR027266">
    <property type="entry name" value="TrmE/GcvT-like"/>
</dbReference>
<dbReference type="Proteomes" id="UP000285908">
    <property type="component" value="Unassembled WGS sequence"/>
</dbReference>
<keyword evidence="4 7" id="KW-0378">Hydrolase</keyword>
<comment type="cofactor">
    <cofactor evidence="7">
        <name>K(+)</name>
        <dbReference type="ChEBI" id="CHEBI:29103"/>
    </cofactor>
    <text evidence="7">Binds 1 potassium ion per subunit.</text>
</comment>
<dbReference type="Pfam" id="PF12631">
    <property type="entry name" value="MnmE_helical"/>
    <property type="match status" value="1"/>
</dbReference>
<keyword evidence="7" id="KW-0460">Magnesium</keyword>
<dbReference type="InterPro" id="IPR027368">
    <property type="entry name" value="MnmE_dom2"/>
</dbReference>
<dbReference type="InterPro" id="IPR025867">
    <property type="entry name" value="MnmE_helical"/>
</dbReference>
<feature type="domain" description="TrmE-type G" evidence="9">
    <location>
        <begin position="213"/>
        <end position="352"/>
    </location>
</feature>
<dbReference type="NCBIfam" id="TIGR00450">
    <property type="entry name" value="mnmE_trmE_thdF"/>
    <property type="match status" value="1"/>
</dbReference>
<dbReference type="Gene3D" id="3.40.50.300">
    <property type="entry name" value="P-loop containing nucleotide triphosphate hydrolases"/>
    <property type="match status" value="1"/>
</dbReference>
<dbReference type="GO" id="GO:0003924">
    <property type="term" value="F:GTPase activity"/>
    <property type="evidence" value="ECO:0007669"/>
    <property type="project" value="UniProtKB-UniRule"/>
</dbReference>
<evidence type="ECO:0000256" key="8">
    <source>
        <dbReference type="RuleBase" id="RU003313"/>
    </source>
</evidence>
<dbReference type="Gene3D" id="3.30.1360.120">
    <property type="entry name" value="Probable tRNA modification gtpase trme, domain 1"/>
    <property type="match status" value="1"/>
</dbReference>
<dbReference type="GO" id="GO:0030488">
    <property type="term" value="P:tRNA methylation"/>
    <property type="evidence" value="ECO:0007669"/>
    <property type="project" value="TreeGrafter"/>
</dbReference>
<keyword evidence="7" id="KW-0963">Cytoplasm</keyword>
<feature type="binding site" evidence="7">
    <location>
        <begin position="223"/>
        <end position="228"/>
    </location>
    <ligand>
        <name>GTP</name>
        <dbReference type="ChEBI" id="CHEBI:37565"/>
    </ligand>
</feature>
<feature type="binding site" evidence="7">
    <location>
        <position position="77"/>
    </location>
    <ligand>
        <name>(6S)-5-formyl-5,6,7,8-tetrahydrofolate</name>
        <dbReference type="ChEBI" id="CHEBI:57457"/>
    </ligand>
</feature>
<keyword evidence="6 7" id="KW-0342">GTP-binding</keyword>
<evidence type="ECO:0000313" key="11">
    <source>
        <dbReference type="Proteomes" id="UP000285908"/>
    </source>
</evidence>
<feature type="binding site" evidence="7">
    <location>
        <position position="242"/>
    </location>
    <ligand>
        <name>K(+)</name>
        <dbReference type="ChEBI" id="CHEBI:29103"/>
    </ligand>
</feature>
<dbReference type="EMBL" id="RQXX01000003">
    <property type="protein sequence ID" value="RVV98018.1"/>
    <property type="molecule type" value="Genomic_DNA"/>
</dbReference>
<dbReference type="NCBIfam" id="TIGR00231">
    <property type="entry name" value="small_GTP"/>
    <property type="match status" value="1"/>
</dbReference>
<dbReference type="SUPFAM" id="SSF116878">
    <property type="entry name" value="TrmE connector domain"/>
    <property type="match status" value="1"/>
</dbReference>
<evidence type="ECO:0000313" key="10">
    <source>
        <dbReference type="EMBL" id="RVV98018.1"/>
    </source>
</evidence>
<feature type="binding site" evidence="7">
    <location>
        <begin position="267"/>
        <end position="270"/>
    </location>
    <ligand>
        <name>GTP</name>
        <dbReference type="ChEBI" id="CHEBI:37565"/>
    </ligand>
</feature>
<protein>
    <recommendedName>
        <fullName evidence="7">tRNA modification GTPase MnmE</fullName>
        <ecNumber evidence="7">3.6.-.-</ecNumber>
    </recommendedName>
</protein>
<evidence type="ECO:0000256" key="5">
    <source>
        <dbReference type="ARBA" id="ARBA00022958"/>
    </source>
</evidence>
<dbReference type="NCBIfam" id="NF003661">
    <property type="entry name" value="PRK05291.1-3"/>
    <property type="match status" value="1"/>
</dbReference>
<comment type="caution">
    <text evidence="10">The sequence shown here is derived from an EMBL/GenBank/DDBJ whole genome shotgun (WGS) entry which is preliminary data.</text>
</comment>
<feature type="binding site" evidence="7">
    <location>
        <position position="244"/>
    </location>
    <ligand>
        <name>K(+)</name>
        <dbReference type="ChEBI" id="CHEBI:29103"/>
    </ligand>
</feature>
<dbReference type="InterPro" id="IPR031168">
    <property type="entry name" value="G_TrmE"/>
</dbReference>
<gene>
    <name evidence="7 10" type="primary">mnmE</name>
    <name evidence="7" type="synonym">trmE</name>
    <name evidence="10" type="ORF">EKE94_11170</name>
</gene>
<dbReference type="EC" id="3.6.-.-" evidence="7"/>
<proteinExistence type="inferred from homology"/>
<dbReference type="Pfam" id="PF01926">
    <property type="entry name" value="MMR_HSR1"/>
    <property type="match status" value="1"/>
</dbReference>
<dbReference type="InterPro" id="IPR006073">
    <property type="entry name" value="GTP-bd"/>
</dbReference>
<dbReference type="InterPro" id="IPR004520">
    <property type="entry name" value="GTPase_MnmE"/>
</dbReference>
<organism evidence="10 11">
    <name type="scientific">Mesobaculum littorinae</name>
    <dbReference type="NCBI Taxonomy" id="2486419"/>
    <lineage>
        <taxon>Bacteria</taxon>
        <taxon>Pseudomonadati</taxon>
        <taxon>Pseudomonadota</taxon>
        <taxon>Alphaproteobacteria</taxon>
        <taxon>Rhodobacterales</taxon>
        <taxon>Roseobacteraceae</taxon>
        <taxon>Mesobaculum</taxon>
    </lineage>
</organism>
<dbReference type="HAMAP" id="MF_00379">
    <property type="entry name" value="GTPase_MnmE"/>
    <property type="match status" value="1"/>
</dbReference>
<feature type="binding site" evidence="7">
    <location>
        <position position="428"/>
    </location>
    <ligand>
        <name>(6S)-5-formyl-5,6,7,8-tetrahydrofolate</name>
        <dbReference type="ChEBI" id="CHEBI:57457"/>
    </ligand>
</feature>
<keyword evidence="11" id="KW-1185">Reference proteome</keyword>
<dbReference type="Pfam" id="PF10396">
    <property type="entry name" value="TrmE_N"/>
    <property type="match status" value="1"/>
</dbReference>
<dbReference type="RefSeq" id="WP_127906683.1">
    <property type="nucleotide sequence ID" value="NZ_RQXX01000003.1"/>
</dbReference>
<feature type="binding site" evidence="7">
    <location>
        <position position="227"/>
    </location>
    <ligand>
        <name>Mg(2+)</name>
        <dbReference type="ChEBI" id="CHEBI:18420"/>
    </ligand>
</feature>
<accession>A0A438AH70</accession>
<reference evidence="10 11" key="1">
    <citation type="submission" date="2018-11" db="EMBL/GenBank/DDBJ databases">
        <title>Mesobaculum littorinae gen. nov., sp. nov., isolated from Littorina scabra that represents a novel genus of the order Rhodobacteraceae.</title>
        <authorList>
            <person name="Li F."/>
        </authorList>
    </citation>
    <scope>NUCLEOTIDE SEQUENCE [LARGE SCALE GENOMIC DNA]</scope>
    <source>
        <strain evidence="10 11">M0103</strain>
    </source>
</reference>